<proteinExistence type="inferred from homology"/>
<dbReference type="Pfam" id="PF17768">
    <property type="entry name" value="RecJ_OB"/>
    <property type="match status" value="1"/>
</dbReference>
<keyword evidence="4" id="KW-0378">Hydrolase</keyword>
<sequence length="572" mass="64466">MAEEKWMLQTKRADFEEMARCYRITPVTARIIRNRNVMGHEAVEKYLYGGLKDLYSPHLLKDMDRTVAILKEKTEQLRPIRIVGDYDIDGVCSTYLLYQALSQVGAVVDYEIPDRLKDGYGINESIIRAAAADGIDTILTCDNGIAAVGQIRLAKELGLTVLITDHHDIMKEDGKEILPPADAVVNPKQEECQYPFPDICGGLVAYKLVQALYEEFHVPLEKWLEMVEFAAIATVGDVMKLQDENRIIVKEGLKRIGQTKSLGLLKLIERNDLDKDQITAYQIGFVIGPCLNAGGRLQTAKLALSLLLSREEDEADQMALELKALNDQRKTMTKQGTIEAVEQVEALYGEDKVLVVYLPECHESLAGIIAGRLREYFQKPAFVLTDGEECVKGSGRSIETYHMFDALVEVKELLLKFGGHPMAAGLSLLKEHVDEFRKCLNEQARLTEEDFIRKVWIDVPMPLEYIDEPLIDELELLEPFGQGNEKPLFAQKGLYIRSVRILGKNRNVVKFSLATDQGTPMDAMLFADGDSFLEELGDSRVLDVIYYPAVNEYNGNKNLQIVIRNYKIPKSL</sequence>
<dbReference type="Proteomes" id="UP000231092">
    <property type="component" value="Unassembled WGS sequence"/>
</dbReference>
<dbReference type="PANTHER" id="PTHR30255:SF2">
    <property type="entry name" value="SINGLE-STRANDED-DNA-SPECIFIC EXONUCLEASE RECJ"/>
    <property type="match status" value="1"/>
</dbReference>
<evidence type="ECO:0000256" key="6">
    <source>
        <dbReference type="SAM" id="Coils"/>
    </source>
</evidence>
<dbReference type="NCBIfam" id="TIGR00644">
    <property type="entry name" value="recJ"/>
    <property type="match status" value="1"/>
</dbReference>
<dbReference type="GO" id="GO:0006310">
    <property type="term" value="P:DNA recombination"/>
    <property type="evidence" value="ECO:0007669"/>
    <property type="project" value="InterPro"/>
</dbReference>
<evidence type="ECO:0000256" key="1">
    <source>
        <dbReference type="ARBA" id="ARBA00005915"/>
    </source>
</evidence>
<dbReference type="Gene3D" id="3.90.1640.30">
    <property type="match status" value="1"/>
</dbReference>
<evidence type="ECO:0000259" key="8">
    <source>
        <dbReference type="Pfam" id="PF02272"/>
    </source>
</evidence>
<evidence type="ECO:0000313" key="10">
    <source>
        <dbReference type="EMBL" id="PJJ31027.1"/>
    </source>
</evidence>
<organism evidence="10 11">
    <name type="scientific">[Clostridium] celerecrescens 18A</name>
    <dbReference type="NCBI Taxonomy" id="1286362"/>
    <lineage>
        <taxon>Bacteria</taxon>
        <taxon>Bacillati</taxon>
        <taxon>Bacillota</taxon>
        <taxon>Clostridia</taxon>
        <taxon>Lachnospirales</taxon>
        <taxon>Lachnospiraceae</taxon>
        <taxon>Lacrimispora</taxon>
    </lineage>
</organism>
<comment type="caution">
    <text evidence="10">The sequence shown here is derived from an EMBL/GenBank/DDBJ whole genome shotgun (WGS) entry which is preliminary data.</text>
</comment>
<dbReference type="Pfam" id="PF02272">
    <property type="entry name" value="DHHA1"/>
    <property type="match status" value="1"/>
</dbReference>
<comment type="similarity">
    <text evidence="1">Belongs to the RecJ family.</text>
</comment>
<dbReference type="InterPro" id="IPR004610">
    <property type="entry name" value="RecJ"/>
</dbReference>
<evidence type="ECO:0000313" key="11">
    <source>
        <dbReference type="Proteomes" id="UP000231092"/>
    </source>
</evidence>
<gene>
    <name evidence="10" type="ORF">H171_4665</name>
</gene>
<dbReference type="Pfam" id="PF01368">
    <property type="entry name" value="DHH"/>
    <property type="match status" value="1"/>
</dbReference>
<keyword evidence="5 10" id="KW-0269">Exonuclease</keyword>
<accession>A0A2M8ZC62</accession>
<evidence type="ECO:0000256" key="4">
    <source>
        <dbReference type="ARBA" id="ARBA00022801"/>
    </source>
</evidence>
<reference evidence="10 11" key="1">
    <citation type="submission" date="2017-11" db="EMBL/GenBank/DDBJ databases">
        <title>Understudied soil microbes with underappreciated capabilities: Untangling the Clostridium saccharolyticum group.</title>
        <authorList>
            <person name="Leschine S."/>
        </authorList>
    </citation>
    <scope>NUCLEOTIDE SEQUENCE [LARGE SCALE GENOMIC DNA]</scope>
    <source>
        <strain evidence="10 11">18A</strain>
    </source>
</reference>
<feature type="domain" description="RecJ OB" evidence="9">
    <location>
        <begin position="457"/>
        <end position="564"/>
    </location>
</feature>
<dbReference type="EMBL" id="PGET01000001">
    <property type="protein sequence ID" value="PJJ31027.1"/>
    <property type="molecule type" value="Genomic_DNA"/>
</dbReference>
<dbReference type="InterPro" id="IPR051673">
    <property type="entry name" value="SSDNA_exonuclease_RecJ"/>
</dbReference>
<feature type="domain" description="DHHA1" evidence="8">
    <location>
        <begin position="351"/>
        <end position="444"/>
    </location>
</feature>
<feature type="domain" description="DDH" evidence="7">
    <location>
        <begin position="80"/>
        <end position="224"/>
    </location>
</feature>
<dbReference type="GO" id="GO:0003676">
    <property type="term" value="F:nucleic acid binding"/>
    <property type="evidence" value="ECO:0007669"/>
    <property type="project" value="InterPro"/>
</dbReference>
<keyword evidence="3" id="KW-0540">Nuclease</keyword>
<keyword evidence="6" id="KW-0175">Coiled coil</keyword>
<name>A0A2M8ZC62_9FIRM</name>
<dbReference type="InterPro" id="IPR001667">
    <property type="entry name" value="DDH_dom"/>
</dbReference>
<dbReference type="InterPro" id="IPR003156">
    <property type="entry name" value="DHHA1_dom"/>
</dbReference>
<evidence type="ECO:0000256" key="5">
    <source>
        <dbReference type="ARBA" id="ARBA00022839"/>
    </source>
</evidence>
<dbReference type="SUPFAM" id="SSF64182">
    <property type="entry name" value="DHH phosphoesterases"/>
    <property type="match status" value="1"/>
</dbReference>
<evidence type="ECO:0000256" key="3">
    <source>
        <dbReference type="ARBA" id="ARBA00022722"/>
    </source>
</evidence>
<protein>
    <recommendedName>
        <fullName evidence="2">Single-stranded-DNA-specific exonuclease RecJ</fullName>
    </recommendedName>
</protein>
<evidence type="ECO:0000259" key="7">
    <source>
        <dbReference type="Pfam" id="PF01368"/>
    </source>
</evidence>
<dbReference type="PANTHER" id="PTHR30255">
    <property type="entry name" value="SINGLE-STRANDED-DNA-SPECIFIC EXONUCLEASE RECJ"/>
    <property type="match status" value="1"/>
</dbReference>
<dbReference type="InterPro" id="IPR038763">
    <property type="entry name" value="DHH_sf"/>
</dbReference>
<evidence type="ECO:0000259" key="9">
    <source>
        <dbReference type="Pfam" id="PF17768"/>
    </source>
</evidence>
<dbReference type="GO" id="GO:0008409">
    <property type="term" value="F:5'-3' exonuclease activity"/>
    <property type="evidence" value="ECO:0007669"/>
    <property type="project" value="InterPro"/>
</dbReference>
<dbReference type="OrthoDB" id="9809852at2"/>
<dbReference type="GO" id="GO:0006281">
    <property type="term" value="P:DNA repair"/>
    <property type="evidence" value="ECO:0007669"/>
    <property type="project" value="InterPro"/>
</dbReference>
<dbReference type="InterPro" id="IPR041122">
    <property type="entry name" value="RecJ_OB"/>
</dbReference>
<dbReference type="RefSeq" id="WP_100307202.1">
    <property type="nucleotide sequence ID" value="NZ_PGET01000001.1"/>
</dbReference>
<feature type="coiled-coil region" evidence="6">
    <location>
        <begin position="308"/>
        <end position="335"/>
    </location>
</feature>
<dbReference type="Gene3D" id="2.40.50.460">
    <property type="match status" value="1"/>
</dbReference>
<dbReference type="AlphaFoldDB" id="A0A2M8ZC62"/>
<evidence type="ECO:0000256" key="2">
    <source>
        <dbReference type="ARBA" id="ARBA00019841"/>
    </source>
</evidence>